<dbReference type="Pfam" id="PF01738">
    <property type="entry name" value="DLH"/>
    <property type="match status" value="1"/>
</dbReference>
<sequence>MVSAIGRRLRRLLAGAALAVSAGALAPERALAWTLRDPWPSSAAELAGIAAQEVSFPSSSPFTPADAGPSAEPTAALGYLYLPRTGRGSGGSAPPRSVPAVVMLHGAGGVLPAREHLYGRQLAAMGAAALVVDVFGARRDRAAGFTERLLEITETMALADAYAALRFLSQRPEINPRRVALVGFSYGAMASTYGVWATAAERLAPGGERFAAHAASYGPCIARFEERRTTGAPVLMLYGEEDELIVPERCAEFAEELRRAGSRTEVISYPGALHQWDGGLPRRTVGRLLGACRLRVERDGTVRDERTRLPMSGPILRRVILAACVEDRPYLIGADEAVRAHSNRDLGRFLDSVFRGAAARGGAAR</sequence>
<keyword evidence="1" id="KW-0378">Hydrolase</keyword>
<keyword evidence="5" id="KW-1185">Reference proteome</keyword>
<keyword evidence="2" id="KW-0732">Signal</keyword>
<gene>
    <name evidence="4" type="ORF">GCM10009416_07270</name>
</gene>
<evidence type="ECO:0000256" key="1">
    <source>
        <dbReference type="ARBA" id="ARBA00022801"/>
    </source>
</evidence>
<feature type="domain" description="Dienelactone hydrolase" evidence="3">
    <location>
        <begin position="96"/>
        <end position="274"/>
    </location>
</feature>
<protein>
    <recommendedName>
        <fullName evidence="3">Dienelactone hydrolase domain-containing protein</fullName>
    </recommendedName>
</protein>
<name>A0ABP3PNG0_9PROT</name>
<dbReference type="RefSeq" id="WP_343893790.1">
    <property type="nucleotide sequence ID" value="NZ_BAAAFZ010000008.1"/>
</dbReference>
<evidence type="ECO:0000259" key="3">
    <source>
        <dbReference type="Pfam" id="PF01738"/>
    </source>
</evidence>
<dbReference type="PANTHER" id="PTHR22946">
    <property type="entry name" value="DIENELACTONE HYDROLASE DOMAIN-CONTAINING PROTEIN-RELATED"/>
    <property type="match status" value="1"/>
</dbReference>
<organism evidence="4 5">
    <name type="scientific">Craurococcus roseus</name>
    <dbReference type="NCBI Taxonomy" id="77585"/>
    <lineage>
        <taxon>Bacteria</taxon>
        <taxon>Pseudomonadati</taxon>
        <taxon>Pseudomonadota</taxon>
        <taxon>Alphaproteobacteria</taxon>
        <taxon>Acetobacterales</taxon>
        <taxon>Acetobacteraceae</taxon>
        <taxon>Craurococcus</taxon>
    </lineage>
</organism>
<evidence type="ECO:0000256" key="2">
    <source>
        <dbReference type="SAM" id="SignalP"/>
    </source>
</evidence>
<comment type="caution">
    <text evidence="4">The sequence shown here is derived from an EMBL/GenBank/DDBJ whole genome shotgun (WGS) entry which is preliminary data.</text>
</comment>
<dbReference type="PANTHER" id="PTHR22946:SF9">
    <property type="entry name" value="POLYKETIDE TRANSFERASE AF380"/>
    <property type="match status" value="1"/>
</dbReference>
<dbReference type="Gene3D" id="3.40.50.1820">
    <property type="entry name" value="alpha/beta hydrolase"/>
    <property type="match status" value="1"/>
</dbReference>
<dbReference type="InterPro" id="IPR002925">
    <property type="entry name" value="Dienelactn_hydro"/>
</dbReference>
<evidence type="ECO:0000313" key="4">
    <source>
        <dbReference type="EMBL" id="GAA0571214.1"/>
    </source>
</evidence>
<evidence type="ECO:0000313" key="5">
    <source>
        <dbReference type="Proteomes" id="UP001501588"/>
    </source>
</evidence>
<dbReference type="InterPro" id="IPR029058">
    <property type="entry name" value="AB_hydrolase_fold"/>
</dbReference>
<feature type="signal peptide" evidence="2">
    <location>
        <begin position="1"/>
        <end position="26"/>
    </location>
</feature>
<dbReference type="InterPro" id="IPR050261">
    <property type="entry name" value="FrsA_esterase"/>
</dbReference>
<reference evidence="5" key="1">
    <citation type="journal article" date="2019" name="Int. J. Syst. Evol. Microbiol.">
        <title>The Global Catalogue of Microorganisms (GCM) 10K type strain sequencing project: providing services to taxonomists for standard genome sequencing and annotation.</title>
        <authorList>
            <consortium name="The Broad Institute Genomics Platform"/>
            <consortium name="The Broad Institute Genome Sequencing Center for Infectious Disease"/>
            <person name="Wu L."/>
            <person name="Ma J."/>
        </authorList>
    </citation>
    <scope>NUCLEOTIDE SEQUENCE [LARGE SCALE GENOMIC DNA]</scope>
    <source>
        <strain evidence="5">JCM 9933</strain>
    </source>
</reference>
<feature type="chain" id="PRO_5045987293" description="Dienelactone hydrolase domain-containing protein" evidence="2">
    <location>
        <begin position="27"/>
        <end position="365"/>
    </location>
</feature>
<dbReference type="EMBL" id="BAAAFZ010000008">
    <property type="protein sequence ID" value="GAA0571214.1"/>
    <property type="molecule type" value="Genomic_DNA"/>
</dbReference>
<dbReference type="SUPFAM" id="SSF53474">
    <property type="entry name" value="alpha/beta-Hydrolases"/>
    <property type="match status" value="1"/>
</dbReference>
<accession>A0ABP3PNG0</accession>
<proteinExistence type="predicted"/>
<dbReference type="Proteomes" id="UP001501588">
    <property type="component" value="Unassembled WGS sequence"/>
</dbReference>